<gene>
    <name evidence="1" type="ORF">EV212_11718</name>
</gene>
<dbReference type="OrthoDB" id="2085859at2"/>
<name>A0A4V2SD96_9FIRM</name>
<protein>
    <submittedName>
        <fullName evidence="1">Uncharacterized protein</fullName>
    </submittedName>
</protein>
<dbReference type="Proteomes" id="UP000295711">
    <property type="component" value="Unassembled WGS sequence"/>
</dbReference>
<reference evidence="1 2" key="1">
    <citation type="submission" date="2019-03" db="EMBL/GenBank/DDBJ databases">
        <title>Genomic Encyclopedia of Type Strains, Phase IV (KMG-IV): sequencing the most valuable type-strain genomes for metagenomic binning, comparative biology and taxonomic classification.</title>
        <authorList>
            <person name="Goeker M."/>
        </authorList>
    </citation>
    <scope>NUCLEOTIDE SEQUENCE [LARGE SCALE GENOMIC DNA]</scope>
    <source>
        <strain evidence="1 2">DSM 28559</strain>
    </source>
</reference>
<evidence type="ECO:0000313" key="1">
    <source>
        <dbReference type="EMBL" id="TCO82488.1"/>
    </source>
</evidence>
<sequence length="103" mass="11977">MKWYKKLYLGESIKQAKWVRFQIAFGKKPKGYYCISLSNCPKNLLDIYPSQFLRTPDMNTDGIYIVGLASDKAEAFDVVRDIIEDVYVHTRGFDIKRYLGITV</sequence>
<dbReference type="RefSeq" id="WP_132093918.1">
    <property type="nucleotide sequence ID" value="NZ_JANKAQ010000005.1"/>
</dbReference>
<proteinExistence type="predicted"/>
<dbReference type="AlphaFoldDB" id="A0A4V2SD96"/>
<organism evidence="1 2">
    <name type="scientific">Frisingicoccus caecimuris</name>
    <dbReference type="NCBI Taxonomy" id="1796636"/>
    <lineage>
        <taxon>Bacteria</taxon>
        <taxon>Bacillati</taxon>
        <taxon>Bacillota</taxon>
        <taxon>Clostridia</taxon>
        <taxon>Lachnospirales</taxon>
        <taxon>Lachnospiraceae</taxon>
        <taxon>Frisingicoccus</taxon>
    </lineage>
</organism>
<evidence type="ECO:0000313" key="2">
    <source>
        <dbReference type="Proteomes" id="UP000295711"/>
    </source>
</evidence>
<keyword evidence="2" id="KW-1185">Reference proteome</keyword>
<accession>A0A4V2SD96</accession>
<dbReference type="EMBL" id="SLXA01000017">
    <property type="protein sequence ID" value="TCO82488.1"/>
    <property type="molecule type" value="Genomic_DNA"/>
</dbReference>
<comment type="caution">
    <text evidence="1">The sequence shown here is derived from an EMBL/GenBank/DDBJ whole genome shotgun (WGS) entry which is preliminary data.</text>
</comment>